<feature type="transmembrane region" description="Helical" evidence="6">
    <location>
        <begin position="295"/>
        <end position="325"/>
    </location>
</feature>
<accession>A0ABD4TMP2</accession>
<feature type="transmembrane region" description="Helical" evidence="6">
    <location>
        <begin position="7"/>
        <end position="26"/>
    </location>
</feature>
<feature type="transmembrane region" description="Helical" evidence="6">
    <location>
        <begin position="63"/>
        <end position="87"/>
    </location>
</feature>
<name>A0ABD4TMP2_9EURY</name>
<feature type="transmembrane region" description="Helical" evidence="6">
    <location>
        <begin position="197"/>
        <end position="218"/>
    </location>
</feature>
<dbReference type="RefSeq" id="WP_255332836.1">
    <property type="nucleotide sequence ID" value="NZ_VOTZ01000015.1"/>
</dbReference>
<organism evidence="7 8">
    <name type="scientific">Methanocalculus taiwanensis</name>
    <dbReference type="NCBI Taxonomy" id="106207"/>
    <lineage>
        <taxon>Archaea</taxon>
        <taxon>Methanobacteriati</taxon>
        <taxon>Methanobacteriota</taxon>
        <taxon>Stenosarchaea group</taxon>
        <taxon>Methanomicrobia</taxon>
        <taxon>Methanomicrobiales</taxon>
        <taxon>Methanocalculaceae</taxon>
        <taxon>Methanocalculus</taxon>
    </lineage>
</organism>
<evidence type="ECO:0000256" key="2">
    <source>
        <dbReference type="ARBA" id="ARBA00009773"/>
    </source>
</evidence>
<dbReference type="InterPro" id="IPR002549">
    <property type="entry name" value="AI-2E-like"/>
</dbReference>
<comment type="subcellular location">
    <subcellularLocation>
        <location evidence="1">Membrane</location>
        <topology evidence="1">Multi-pass membrane protein</topology>
    </subcellularLocation>
</comment>
<feature type="transmembrane region" description="Helical" evidence="6">
    <location>
        <begin position="224"/>
        <end position="249"/>
    </location>
</feature>
<feature type="transmembrane region" description="Helical" evidence="6">
    <location>
        <begin position="32"/>
        <end position="51"/>
    </location>
</feature>
<gene>
    <name evidence="7" type="ORF">FTO68_07795</name>
</gene>
<proteinExistence type="inferred from homology"/>
<evidence type="ECO:0000256" key="6">
    <source>
        <dbReference type="SAM" id="Phobius"/>
    </source>
</evidence>
<keyword evidence="5 6" id="KW-0472">Membrane</keyword>
<dbReference type="PANTHER" id="PTHR21716">
    <property type="entry name" value="TRANSMEMBRANE PROTEIN"/>
    <property type="match status" value="1"/>
</dbReference>
<dbReference type="GO" id="GO:0016020">
    <property type="term" value="C:membrane"/>
    <property type="evidence" value="ECO:0007669"/>
    <property type="project" value="UniProtKB-SubCell"/>
</dbReference>
<comment type="similarity">
    <text evidence="2">Belongs to the autoinducer-2 exporter (AI-2E) (TC 2.A.86) family.</text>
</comment>
<dbReference type="AlphaFoldDB" id="A0ABD4TMP2"/>
<comment type="caution">
    <text evidence="7">The sequence shown here is derived from an EMBL/GenBank/DDBJ whole genome shotgun (WGS) entry which is preliminary data.</text>
</comment>
<dbReference type="Pfam" id="PF01594">
    <property type="entry name" value="AI-2E_transport"/>
    <property type="match status" value="1"/>
</dbReference>
<feature type="transmembrane region" description="Helical" evidence="6">
    <location>
        <begin position="146"/>
        <end position="164"/>
    </location>
</feature>
<dbReference type="EMBL" id="VOTZ01000015">
    <property type="protein sequence ID" value="MCQ1538882.1"/>
    <property type="molecule type" value="Genomic_DNA"/>
</dbReference>
<dbReference type="Proteomes" id="UP001524383">
    <property type="component" value="Unassembled WGS sequence"/>
</dbReference>
<evidence type="ECO:0000256" key="1">
    <source>
        <dbReference type="ARBA" id="ARBA00004141"/>
    </source>
</evidence>
<evidence type="ECO:0000256" key="3">
    <source>
        <dbReference type="ARBA" id="ARBA00022692"/>
    </source>
</evidence>
<evidence type="ECO:0000313" key="8">
    <source>
        <dbReference type="Proteomes" id="UP001524383"/>
    </source>
</evidence>
<reference evidence="7 8" key="1">
    <citation type="submission" date="2019-08" db="EMBL/GenBank/DDBJ databases">
        <authorList>
            <person name="Chen S.-C."/>
            <person name="Lai M.-C."/>
            <person name="You Y.-T."/>
        </authorList>
    </citation>
    <scope>NUCLEOTIDE SEQUENCE [LARGE SCALE GENOMIC DNA]</scope>
    <source>
        <strain evidence="7 8">P2F9704a</strain>
    </source>
</reference>
<evidence type="ECO:0000256" key="5">
    <source>
        <dbReference type="ARBA" id="ARBA00023136"/>
    </source>
</evidence>
<dbReference type="PANTHER" id="PTHR21716:SF64">
    <property type="entry name" value="AI-2 TRANSPORT PROTEIN TQSA"/>
    <property type="match status" value="1"/>
</dbReference>
<evidence type="ECO:0000313" key="7">
    <source>
        <dbReference type="EMBL" id="MCQ1538882.1"/>
    </source>
</evidence>
<keyword evidence="3 6" id="KW-0812">Transmembrane</keyword>
<keyword evidence="4 6" id="KW-1133">Transmembrane helix</keyword>
<keyword evidence="8" id="KW-1185">Reference proteome</keyword>
<feature type="transmembrane region" description="Helical" evidence="6">
    <location>
        <begin position="256"/>
        <end position="275"/>
    </location>
</feature>
<protein>
    <submittedName>
        <fullName evidence="7">AI-2E family transporter</fullName>
    </submittedName>
</protein>
<evidence type="ECO:0000256" key="4">
    <source>
        <dbReference type="ARBA" id="ARBA00022989"/>
    </source>
</evidence>
<sequence length="359" mass="39705">MIDTRTIPITYATLAFLSLLIVFVIGIQITSYIINILLLSLVLTMLIYPCVRWMKQKGIPDLAAVAIITGGAVLIIIGLVLLILASLGQLIADIPFFQAELQERLADIFTLFDRLGIERTSVTHPTINLQSTAMIISQSMLGLSEALLYIFFIAITTFFALLEAPKIPARIRKIYGSAENKSLSQFARMSRFMVDFVVVRTETNIVHGVLFGAFLYVMGVHSAILWGIMTIILGYIPYIGLIIAALPAIFFAWLQFGIWGAVAVIVAVILLNIVVENPVYAHLASKRFEMPALVVIISLIFWSWTLGVVGLVFAVPFTLLIMIVLQSNDETRWINTLVGVDQIFEEIAEGQTGEIQEPG</sequence>